<dbReference type="InterPro" id="IPR011701">
    <property type="entry name" value="MFS"/>
</dbReference>
<dbReference type="Gene3D" id="1.20.1250.20">
    <property type="entry name" value="MFS general substrate transporter like domains"/>
    <property type="match status" value="2"/>
</dbReference>
<dbReference type="NCBIfam" id="NF007256">
    <property type="entry name" value="PRK09705.1"/>
    <property type="match status" value="1"/>
</dbReference>
<dbReference type="InterPro" id="IPR052524">
    <property type="entry name" value="MFS_Cyanate_Porter"/>
</dbReference>
<gene>
    <name evidence="5" type="ORF">RKE40_15360</name>
</gene>
<feature type="transmembrane region" description="Helical" evidence="4">
    <location>
        <begin position="91"/>
        <end position="110"/>
    </location>
</feature>
<dbReference type="Proteomes" id="UP001254257">
    <property type="component" value="Unassembled WGS sequence"/>
</dbReference>
<feature type="transmembrane region" description="Helical" evidence="4">
    <location>
        <begin position="67"/>
        <end position="85"/>
    </location>
</feature>
<feature type="transmembrane region" description="Helical" evidence="4">
    <location>
        <begin position="198"/>
        <end position="223"/>
    </location>
</feature>
<dbReference type="EMBL" id="JAWDID010000022">
    <property type="protein sequence ID" value="MDU0341276.1"/>
    <property type="molecule type" value="Genomic_DNA"/>
</dbReference>
<name>A0ABU3S977_9HYPH</name>
<feature type="transmembrane region" description="Helical" evidence="4">
    <location>
        <begin position="353"/>
        <end position="372"/>
    </location>
</feature>
<protein>
    <submittedName>
        <fullName evidence="5">Cyanate transporter</fullName>
    </submittedName>
</protein>
<feature type="transmembrane region" description="Helical" evidence="4">
    <location>
        <begin position="288"/>
        <end position="310"/>
    </location>
</feature>
<dbReference type="RefSeq" id="WP_316019105.1">
    <property type="nucleotide sequence ID" value="NZ_JAWDID010000022.1"/>
</dbReference>
<evidence type="ECO:0000256" key="3">
    <source>
        <dbReference type="ARBA" id="ARBA00023136"/>
    </source>
</evidence>
<feature type="transmembrane region" description="Helical" evidence="4">
    <location>
        <begin position="264"/>
        <end position="282"/>
    </location>
</feature>
<dbReference type="PANTHER" id="PTHR23523">
    <property type="match status" value="1"/>
</dbReference>
<dbReference type="PANTHER" id="PTHR23523:SF1">
    <property type="entry name" value="CYANATE TRANSPORT PROTEIN CYNX"/>
    <property type="match status" value="1"/>
</dbReference>
<feature type="transmembrane region" description="Helical" evidence="4">
    <location>
        <begin position="38"/>
        <end position="55"/>
    </location>
</feature>
<evidence type="ECO:0000256" key="4">
    <source>
        <dbReference type="SAM" id="Phobius"/>
    </source>
</evidence>
<comment type="caution">
    <text evidence="5">The sequence shown here is derived from an EMBL/GenBank/DDBJ whole genome shotgun (WGS) entry which is preliminary data.</text>
</comment>
<keyword evidence="3 4" id="KW-0472">Membrane</keyword>
<evidence type="ECO:0000256" key="2">
    <source>
        <dbReference type="ARBA" id="ARBA00022989"/>
    </source>
</evidence>
<keyword evidence="1 4" id="KW-0812">Transmembrane</keyword>
<dbReference type="InterPro" id="IPR036259">
    <property type="entry name" value="MFS_trans_sf"/>
</dbReference>
<dbReference type="SUPFAM" id="SSF103473">
    <property type="entry name" value="MFS general substrate transporter"/>
    <property type="match status" value="1"/>
</dbReference>
<evidence type="ECO:0000313" key="5">
    <source>
        <dbReference type="EMBL" id="MDU0341276.1"/>
    </source>
</evidence>
<evidence type="ECO:0000313" key="6">
    <source>
        <dbReference type="Proteomes" id="UP001254257"/>
    </source>
</evidence>
<accession>A0ABU3S977</accession>
<evidence type="ECO:0000256" key="1">
    <source>
        <dbReference type="ARBA" id="ARBA00022692"/>
    </source>
</evidence>
<reference evidence="5 6" key="1">
    <citation type="submission" date="2023-09" db="EMBL/GenBank/DDBJ databases">
        <title>Whole genome shotgun sequencing (WGS) of Bosea sp. ZW T0_25, isolated from stored onions (Allium cepa).</title>
        <authorList>
            <person name="Stoll D.A."/>
            <person name="Huch M."/>
        </authorList>
    </citation>
    <scope>NUCLEOTIDE SEQUENCE [LARGE SCALE GENOMIC DNA]</scope>
    <source>
        <strain evidence="5 6">ZW T0_25</strain>
    </source>
</reference>
<keyword evidence="2 4" id="KW-1133">Transmembrane helix</keyword>
<organism evidence="5 6">
    <name type="scientific">Bosea rubneri</name>
    <dbReference type="NCBI Taxonomy" id="3075434"/>
    <lineage>
        <taxon>Bacteria</taxon>
        <taxon>Pseudomonadati</taxon>
        <taxon>Pseudomonadota</taxon>
        <taxon>Alphaproteobacteria</taxon>
        <taxon>Hyphomicrobiales</taxon>
        <taxon>Boseaceae</taxon>
        <taxon>Bosea</taxon>
    </lineage>
</organism>
<feature type="transmembrane region" description="Helical" evidence="4">
    <location>
        <begin position="235"/>
        <end position="255"/>
    </location>
</feature>
<dbReference type="Pfam" id="PF07690">
    <property type="entry name" value="MFS_1"/>
    <property type="match status" value="1"/>
</dbReference>
<keyword evidence="6" id="KW-1185">Reference proteome</keyword>
<proteinExistence type="predicted"/>
<feature type="transmembrane region" description="Helical" evidence="4">
    <location>
        <begin position="322"/>
        <end position="341"/>
    </location>
</feature>
<feature type="transmembrane region" description="Helical" evidence="4">
    <location>
        <begin position="122"/>
        <end position="144"/>
    </location>
</feature>
<feature type="transmembrane region" description="Helical" evidence="4">
    <location>
        <begin position="156"/>
        <end position="177"/>
    </location>
</feature>
<sequence>MYLAVVLIGLNLRPFLTGVAPLASDIHAATGLSDQGMSLFASLSMAAMGLCAFLGPAIQRKIVEDRWVIVGALTALGLFSGWRMATDSGSVLIATTTLCALAVGLLQAVFPRRIKAHFLDRTPFAMGLFSACLMGGGAIGAQLSPLIAEASGNWRLGLGWMAPFAVLAAAVSFFHLPSNSAGPSGTLGLRDLMSRPRAWLLMVGFGIVNGSYASIVAWLAPYYQRMGWSSTDSGSLLAVLATSQAIAALALPVLASKGLDRRPWILLSLGQQLVGFCGLAFAPEFHPTLWAVVIGIGMGGAFSLFMVVALDHLENPIEAGALSAFMQGGGFLIAGSFPWIVAALGERAGGLSFGWLVHAGAMGLVAVLACRFRPQDYALALGIRSDSGLRTSSATRR</sequence>